<sequence>MKFLRRRSSVDNKTIVPVLKRSRRGIGRKELSSTATTTYDNRVKIMQIDPSTMQTDREGNKRRAYVNVQVQTPDAIVTRILSEFLLSGEKKKKVLMTIMLQSESDDRKEAETQTSSSNITSSGIHMFSYPDNRPHDAITTPSKTVQCFVCDKQECYEMRRSDNSITLEEAIIAEYPETSELNDYLAKRKGDVTIPP</sequence>
<dbReference type="EMBL" id="KQ982851">
    <property type="protein sequence ID" value="KYQ49914.1"/>
    <property type="molecule type" value="Genomic_DNA"/>
</dbReference>
<gene>
    <name evidence="2" type="ORF">ALC60_11089</name>
</gene>
<proteinExistence type="predicted"/>
<evidence type="ECO:0000256" key="1">
    <source>
        <dbReference type="SAM" id="MobiDB-lite"/>
    </source>
</evidence>
<feature type="region of interest" description="Disordered" evidence="1">
    <location>
        <begin position="103"/>
        <end position="123"/>
    </location>
</feature>
<organism evidence="2 3">
    <name type="scientific">Mycetomoellerius zeteki</name>
    <dbReference type="NCBI Taxonomy" id="64791"/>
    <lineage>
        <taxon>Eukaryota</taxon>
        <taxon>Metazoa</taxon>
        <taxon>Ecdysozoa</taxon>
        <taxon>Arthropoda</taxon>
        <taxon>Hexapoda</taxon>
        <taxon>Insecta</taxon>
        <taxon>Pterygota</taxon>
        <taxon>Neoptera</taxon>
        <taxon>Endopterygota</taxon>
        <taxon>Hymenoptera</taxon>
        <taxon>Apocrita</taxon>
        <taxon>Aculeata</taxon>
        <taxon>Formicoidea</taxon>
        <taxon>Formicidae</taxon>
        <taxon>Myrmicinae</taxon>
        <taxon>Mycetomoellerius</taxon>
    </lineage>
</organism>
<evidence type="ECO:0000313" key="3">
    <source>
        <dbReference type="Proteomes" id="UP000075809"/>
    </source>
</evidence>
<feature type="compositionally biased region" description="Polar residues" evidence="1">
    <location>
        <begin position="112"/>
        <end position="123"/>
    </location>
</feature>
<keyword evidence="3" id="KW-1185">Reference proteome</keyword>
<accession>A0A151WPX3</accession>
<reference evidence="2 3" key="1">
    <citation type="submission" date="2015-09" db="EMBL/GenBank/DDBJ databases">
        <title>Trachymyrmex zeteki WGS genome.</title>
        <authorList>
            <person name="Nygaard S."/>
            <person name="Hu H."/>
            <person name="Boomsma J."/>
            <person name="Zhang G."/>
        </authorList>
    </citation>
    <scope>NUCLEOTIDE SEQUENCE [LARGE SCALE GENOMIC DNA]</scope>
    <source>
        <strain evidence="2">Tzet28-1</strain>
        <tissue evidence="2">Whole body</tissue>
    </source>
</reference>
<dbReference type="AlphaFoldDB" id="A0A151WPX3"/>
<name>A0A151WPX3_9HYME</name>
<dbReference type="Proteomes" id="UP000075809">
    <property type="component" value="Unassembled WGS sequence"/>
</dbReference>
<evidence type="ECO:0000313" key="2">
    <source>
        <dbReference type="EMBL" id="KYQ49914.1"/>
    </source>
</evidence>
<protein>
    <submittedName>
        <fullName evidence="2">Uncharacterized protein</fullName>
    </submittedName>
</protein>